<proteinExistence type="predicted"/>
<reference evidence="2" key="1">
    <citation type="submission" date="2022-08" db="EMBL/GenBank/DDBJ databases">
        <title>Genome sequencing of Nocardioides sp. STR2.</title>
        <authorList>
            <person name="So Y."/>
        </authorList>
    </citation>
    <scope>NUCLEOTIDE SEQUENCE</scope>
    <source>
        <strain evidence="2">STR2</strain>
    </source>
</reference>
<sequence length="190" mass="20367">MTHSTLVAAVVDDLDDPEGLGRVRVRFPHLDQEMSNWARLVSPGAGRDRGNFFRPERGDEVVVGFEHDDPRRPYVFGGLWSVPDPPPPDKKAVDNDLRQIVSRSGHVVRFDDGKGAEKIEIITSSGDQRVVLDVANQRIEVTASRGDVAVAASGNVTVKASGDLTLSAGGNLEVKASGKLTLSGSTVDIN</sequence>
<evidence type="ECO:0000313" key="3">
    <source>
        <dbReference type="Proteomes" id="UP001074726"/>
    </source>
</evidence>
<dbReference type="RefSeq" id="WP_268110762.1">
    <property type="nucleotide sequence ID" value="NZ_JAPPUX010000002.1"/>
</dbReference>
<dbReference type="SUPFAM" id="SSF69349">
    <property type="entry name" value="Phage fibre proteins"/>
    <property type="match status" value="1"/>
</dbReference>
<dbReference type="EMBL" id="JAPPUX010000002">
    <property type="protein sequence ID" value="MCY4725943.1"/>
    <property type="molecule type" value="Genomic_DNA"/>
</dbReference>
<dbReference type="InterPro" id="IPR037026">
    <property type="entry name" value="Vgr_OB-fold_dom_sf"/>
</dbReference>
<dbReference type="Gene3D" id="2.40.50.230">
    <property type="entry name" value="Gp5 N-terminal domain"/>
    <property type="match status" value="1"/>
</dbReference>
<protein>
    <submittedName>
        <fullName evidence="2">Phage baseplate assembly protein V</fullName>
    </submittedName>
</protein>
<dbReference type="Pfam" id="PF04717">
    <property type="entry name" value="Phage_base_V"/>
    <property type="match status" value="1"/>
</dbReference>
<evidence type="ECO:0000259" key="1">
    <source>
        <dbReference type="Pfam" id="PF04717"/>
    </source>
</evidence>
<evidence type="ECO:0000313" key="2">
    <source>
        <dbReference type="EMBL" id="MCY4725943.1"/>
    </source>
</evidence>
<comment type="caution">
    <text evidence="2">The sequence shown here is derived from an EMBL/GenBank/DDBJ whole genome shotgun (WGS) entry which is preliminary data.</text>
</comment>
<keyword evidence="3" id="KW-1185">Reference proteome</keyword>
<organism evidence="2 3">
    <name type="scientific">Nocardioides pini</name>
    <dbReference type="NCBI Taxonomy" id="2975053"/>
    <lineage>
        <taxon>Bacteria</taxon>
        <taxon>Bacillati</taxon>
        <taxon>Actinomycetota</taxon>
        <taxon>Actinomycetes</taxon>
        <taxon>Propionibacteriales</taxon>
        <taxon>Nocardioidaceae</taxon>
        <taxon>Nocardioides</taxon>
    </lineage>
</organism>
<feature type="domain" description="Gp5/Type VI secretion system Vgr protein OB-fold" evidence="1">
    <location>
        <begin position="8"/>
        <end position="80"/>
    </location>
</feature>
<dbReference type="SUPFAM" id="SSF69255">
    <property type="entry name" value="gp5 N-terminal domain-like"/>
    <property type="match status" value="1"/>
</dbReference>
<accession>A0ABT4CAE8</accession>
<name>A0ABT4CAE8_9ACTN</name>
<dbReference type="InterPro" id="IPR006531">
    <property type="entry name" value="Gp5/Vgr_OB"/>
</dbReference>
<gene>
    <name evidence="2" type="ORF">NYO98_06610</name>
</gene>
<dbReference type="Proteomes" id="UP001074726">
    <property type="component" value="Unassembled WGS sequence"/>
</dbReference>